<gene>
    <name evidence="2" type="ORF">CVIRNUC_000812</name>
</gene>
<dbReference type="Pfam" id="PF25794">
    <property type="entry name" value="SACS"/>
    <property type="match status" value="2"/>
</dbReference>
<evidence type="ECO:0000313" key="3">
    <source>
        <dbReference type="Proteomes" id="UP001314263"/>
    </source>
</evidence>
<dbReference type="GO" id="GO:0030544">
    <property type="term" value="F:Hsp70 protein binding"/>
    <property type="evidence" value="ECO:0007669"/>
    <property type="project" value="TreeGrafter"/>
</dbReference>
<dbReference type="InterPro" id="IPR052972">
    <property type="entry name" value="Sacsin_chaperone_reg"/>
</dbReference>
<dbReference type="SUPFAM" id="SSF55874">
    <property type="entry name" value="ATPase domain of HSP90 chaperone/DNA topoisomerase II/histidine kinase"/>
    <property type="match status" value="2"/>
</dbReference>
<feature type="domain" description="Sacsin/Nov" evidence="1">
    <location>
        <begin position="4"/>
        <end position="239"/>
    </location>
</feature>
<dbReference type="EMBL" id="CAUYUE010000001">
    <property type="protein sequence ID" value="CAK0736842.1"/>
    <property type="molecule type" value="Genomic_DNA"/>
</dbReference>
<organism evidence="2 3">
    <name type="scientific">Coccomyxa viridis</name>
    <dbReference type="NCBI Taxonomy" id="1274662"/>
    <lineage>
        <taxon>Eukaryota</taxon>
        <taxon>Viridiplantae</taxon>
        <taxon>Chlorophyta</taxon>
        <taxon>core chlorophytes</taxon>
        <taxon>Trebouxiophyceae</taxon>
        <taxon>Trebouxiophyceae incertae sedis</taxon>
        <taxon>Coccomyxaceae</taxon>
        <taxon>Coccomyxa</taxon>
    </lineage>
</organism>
<sequence>MAVCRIKNVLFDYPEGTSVLKEIVQNADDAGASTVKFCFDNRRHQAGSLAAQSLASFQGPALLACNDGKVFSEEDYVSISSLGNSVKKDQKGKTGRYGVGFNAAYHLTDVPSFISGNFLVIFDPHCRYIPGITSSNPGKRINFVDSPAAAEHPDQFAPYKVFGCDTKSFFQGTLFRFPLRTEAHAQTSRISKQVYTWEKMNALLDALRQEVISMLLFLKNVQRIEVHQWAPGSPESSLIYSCSLQETSSSLLAARHYVTSLATGGPSGSTKLPQAHTLAVALHDGAGQMEALHRYLISQACGGGDSDELAKAASRAFDVHVIPYGAIGGLLSREDTSAGEEPSSHTPLLHGQAFCSLPITPTGLPVHVNGFFELSSNRRDIWHGEGMAGAGQLRCDYNMALLKDVAASAYGHMLEEAAKVLGPSPAFFQLWPLDAGRPPWAVLTQGLFEHLGSFRVVHTHAEGGRWVLPDDAVYLDGAAIRDEALVKALVAITLPVATGPAAVQRALLQRKQCQATLLSPGLLRDFISAHMSETVAALTAHRGHFAALLSYCLQDIDDCDAASCSELCGLPLLPLLDGRQGTIQAYKSHRQSYFVPSKLDTELLEKAKGLLCDLELLDRECCDRLRNMAYMGALNVQAVDEAALTEVFLPHLLPTHWRGKAFVPAGQAAEGPQPAWFCLLWRKLKDFDNLEHFTKWPLLPTVDGAASLTPLHSSVLVREIDAESAPELAVSALVKLGIRFVSRTDGISHPKLHLYVHPGNGKGIMAALLALRCPAWPAHFDHAAVTSEERQALRNLLLQARWLRGDTQHQALLQNMPLFEAANATGAAEPVFRDLHQCSLAAPDGMPTAALADSFVAVPLASQRSAMACLGVEMLSHSIVVRKHILSRLGGMAAPARQEMCMYILQHLSSLHAQDAGVISMLRVSPFADTKSGSLQPPSNLHDPRVPQLVALLDADTCFPAAPFDSEEALAALSRLGMQSIIGQESILQSARYVAELGLQDPDQAHERSAVLAEGLGWTQPLNASILANQLTSVGGKHAAGQVSDVHLLQQLAQAVPQIYNALAALGQQDVEMVNAVLADSACIWVGNGFVTPSRVAFRGPVNLSPWLYCIPSDLAPFHDLLAQLGVRESFSAEQYCDIMSDMAAALRGERLPAEQQEQAIAVLQALSDMQFSARTLYVPDTHGVLVPASDLSYDDAKWMREEVKTGARRLVHSKLSNEVAGKLGVRSLRGQTLAESSDYMQLGVHSVEAFGQSEALTTRLKHIISDYAAGPGILMELLQNADDAGASEVAFLLDEESYGTSSILAPSMAAWQGPSLLCYNNSLFTPSDFHNISRIGQDSKLERPAATGRFGLGFNSVYNLTDVPMFVSGDYVVMFDPHCRHLPGISPAQPGLKISFQHADLLSQFPDAFRPFLHFGCSLQSHYSGTLFRFPLRNNSSAKTSDICEQAYSPSSIRALFEGFRSQAENSLLFLKSVTKLSVHVKAAGSQSPQLLFQATASAQGAEGSQAAICRFIGKGGKVHRDSFYKKLAAIPVSALPSSISAVDVTLESTSGEHMPSSYISDGKDCTTCPSHPVGFKRRSSKMANH</sequence>
<keyword evidence="3" id="KW-1185">Reference proteome</keyword>
<dbReference type="Proteomes" id="UP001314263">
    <property type="component" value="Unassembled WGS sequence"/>
</dbReference>
<feature type="domain" description="Sacsin/Nov" evidence="1">
    <location>
        <begin position="1255"/>
        <end position="1493"/>
    </location>
</feature>
<accession>A0AAV1HU75</accession>
<dbReference type="InterPro" id="IPR036890">
    <property type="entry name" value="HATPase_C_sf"/>
</dbReference>
<evidence type="ECO:0000259" key="1">
    <source>
        <dbReference type="Pfam" id="PF25794"/>
    </source>
</evidence>
<comment type="caution">
    <text evidence="2">The sequence shown here is derived from an EMBL/GenBank/DDBJ whole genome shotgun (WGS) entry which is preliminary data.</text>
</comment>
<reference evidence="2 3" key="1">
    <citation type="submission" date="2023-10" db="EMBL/GenBank/DDBJ databases">
        <authorList>
            <person name="Maclean D."/>
            <person name="Macfadyen A."/>
        </authorList>
    </citation>
    <scope>NUCLEOTIDE SEQUENCE [LARGE SCALE GENOMIC DNA]</scope>
</reference>
<protein>
    <recommendedName>
        <fullName evidence="1">Sacsin/Nov domain-containing protein</fullName>
    </recommendedName>
</protein>
<dbReference type="InterPro" id="IPR058210">
    <property type="entry name" value="SACS/Nov_dom"/>
</dbReference>
<name>A0AAV1HU75_9CHLO</name>
<proteinExistence type="predicted"/>
<dbReference type="PANTHER" id="PTHR15600">
    <property type="entry name" value="SACSIN"/>
    <property type="match status" value="1"/>
</dbReference>
<evidence type="ECO:0000313" key="2">
    <source>
        <dbReference type="EMBL" id="CAK0736842.1"/>
    </source>
</evidence>
<dbReference type="NCBIfam" id="NF047352">
    <property type="entry name" value="P_loop_sacsin"/>
    <property type="match status" value="2"/>
</dbReference>
<dbReference type="PANTHER" id="PTHR15600:SF42">
    <property type="entry name" value="SACSIN"/>
    <property type="match status" value="1"/>
</dbReference>